<feature type="region of interest" description="Disordered" evidence="1">
    <location>
        <begin position="542"/>
        <end position="565"/>
    </location>
</feature>
<feature type="compositionally biased region" description="Low complexity" evidence="1">
    <location>
        <begin position="133"/>
        <end position="142"/>
    </location>
</feature>
<feature type="region of interest" description="Disordered" evidence="1">
    <location>
        <begin position="128"/>
        <end position="162"/>
    </location>
</feature>
<proteinExistence type="predicted"/>
<evidence type="ECO:0000313" key="2">
    <source>
        <dbReference type="EMBL" id="KAK0431145.1"/>
    </source>
</evidence>
<evidence type="ECO:0000256" key="1">
    <source>
        <dbReference type="SAM" id="MobiDB-lite"/>
    </source>
</evidence>
<comment type="caution">
    <text evidence="2">The sequence shown here is derived from an EMBL/GenBank/DDBJ whole genome shotgun (WGS) entry which is preliminary data.</text>
</comment>
<name>A0AA39IWJ0_9AGAR</name>
<evidence type="ECO:0000313" key="3">
    <source>
        <dbReference type="Proteomes" id="UP001175226"/>
    </source>
</evidence>
<protein>
    <submittedName>
        <fullName evidence="2">Uncharacterized protein</fullName>
    </submittedName>
</protein>
<organism evidence="2 3">
    <name type="scientific">Armillaria borealis</name>
    <dbReference type="NCBI Taxonomy" id="47425"/>
    <lineage>
        <taxon>Eukaryota</taxon>
        <taxon>Fungi</taxon>
        <taxon>Dikarya</taxon>
        <taxon>Basidiomycota</taxon>
        <taxon>Agaricomycotina</taxon>
        <taxon>Agaricomycetes</taxon>
        <taxon>Agaricomycetidae</taxon>
        <taxon>Agaricales</taxon>
        <taxon>Marasmiineae</taxon>
        <taxon>Physalacriaceae</taxon>
        <taxon>Armillaria</taxon>
    </lineage>
</organism>
<feature type="region of interest" description="Disordered" evidence="1">
    <location>
        <begin position="420"/>
        <end position="469"/>
    </location>
</feature>
<keyword evidence="3" id="KW-1185">Reference proteome</keyword>
<feature type="compositionally biased region" description="Basic and acidic residues" evidence="1">
    <location>
        <begin position="451"/>
        <end position="469"/>
    </location>
</feature>
<dbReference type="AlphaFoldDB" id="A0AA39IWJ0"/>
<feature type="compositionally biased region" description="Basic and acidic residues" evidence="1">
    <location>
        <begin position="143"/>
        <end position="155"/>
    </location>
</feature>
<reference evidence="2" key="1">
    <citation type="submission" date="2023-06" db="EMBL/GenBank/DDBJ databases">
        <authorList>
            <consortium name="Lawrence Berkeley National Laboratory"/>
            <person name="Ahrendt S."/>
            <person name="Sahu N."/>
            <person name="Indic B."/>
            <person name="Wong-Bajracharya J."/>
            <person name="Merenyi Z."/>
            <person name="Ke H.-M."/>
            <person name="Monk M."/>
            <person name="Kocsube S."/>
            <person name="Drula E."/>
            <person name="Lipzen A."/>
            <person name="Balint B."/>
            <person name="Henrissat B."/>
            <person name="Andreopoulos B."/>
            <person name="Martin F.M."/>
            <person name="Harder C.B."/>
            <person name="Rigling D."/>
            <person name="Ford K.L."/>
            <person name="Foster G.D."/>
            <person name="Pangilinan J."/>
            <person name="Papanicolaou A."/>
            <person name="Barry K."/>
            <person name="LaButti K."/>
            <person name="Viragh M."/>
            <person name="Koriabine M."/>
            <person name="Yan M."/>
            <person name="Riley R."/>
            <person name="Champramary S."/>
            <person name="Plett K.L."/>
            <person name="Tsai I.J."/>
            <person name="Slot J."/>
            <person name="Sipos G."/>
            <person name="Plett J."/>
            <person name="Nagy L.G."/>
            <person name="Grigoriev I.V."/>
        </authorList>
    </citation>
    <scope>NUCLEOTIDE SEQUENCE</scope>
    <source>
        <strain evidence="2">FPL87.14</strain>
    </source>
</reference>
<accession>A0AA39IWJ0</accession>
<feature type="compositionally biased region" description="Basic residues" evidence="1">
    <location>
        <begin position="434"/>
        <end position="449"/>
    </location>
</feature>
<dbReference type="Proteomes" id="UP001175226">
    <property type="component" value="Unassembled WGS sequence"/>
</dbReference>
<dbReference type="EMBL" id="JAUEPT010000121">
    <property type="protein sequence ID" value="KAK0431145.1"/>
    <property type="molecule type" value="Genomic_DNA"/>
</dbReference>
<gene>
    <name evidence="2" type="ORF">EV421DRAFT_1912111</name>
</gene>
<sequence>MSTSAAQAIPSLVSLVTRADTVMRHPLELNALLPHVTAYFDEVAKVKFYIETYYPSMLNEIFFTNFENVVEGCISRFNFHKTWDTMLQIESEHIKASASGRYSLSVDDDIQMLSAPFTPVLATSKEVQTAPVSSDATSASASKDPELEIREETPLRDTGAMSPSMVSSADWVLPSPVAMAPTPFIEQFAKKEGTLKDAVEIGEKITDLYHRSFNKADLRYGDSFCAYCSGTPSHPAHTCPARSARAVRPCGPCLHEGTKCYFAGLSSECQECHKSLLWQCTGGVPDRHILLMPFKDPHPEDDDHILDIIDELIDANLYGAKPPASIPDDPHTEAIVDNAKAYVGANFRQFSSQGPESVASLVKTKEVYLQKLETNTREMYLNLKTRHVLVQHYRLVMVKLNEVHIQEEAEANTVAKMRNDNCASSSSHNNNGHWWRRKHQRNSHGHGKKNQAQDKGRGKKEDRKGKGKNEAAQYIKECIGWGCDHNNCDSNQENQDAMQDLCDCRGWGSCGHPACPSRQGGSWGLTDADINQYQDNGNGYGNYNGGGGKVSGSKASGSKRGHRYY</sequence>
<feature type="compositionally biased region" description="Low complexity" evidence="1">
    <location>
        <begin position="420"/>
        <end position="431"/>
    </location>
</feature>